<evidence type="ECO:0000313" key="4">
    <source>
        <dbReference type="EMBL" id="CAB4885474.1"/>
    </source>
</evidence>
<gene>
    <name evidence="2" type="ORF">UFOPK2842_00848</name>
    <name evidence="3" type="ORF">UFOPK3124_00633</name>
    <name evidence="4" type="ORF">UFOPK3480_00920</name>
</gene>
<dbReference type="EMBL" id="CAFAAY010000036">
    <property type="protein sequence ID" value="CAB4814416.1"/>
    <property type="molecule type" value="Genomic_DNA"/>
</dbReference>
<protein>
    <submittedName>
        <fullName evidence="4">Unannotated protein</fullName>
    </submittedName>
</protein>
<dbReference type="EMBL" id="CAFBLY010000085">
    <property type="protein sequence ID" value="CAB4885474.1"/>
    <property type="molecule type" value="Genomic_DNA"/>
</dbReference>
<name>A0A6J7EVY7_9ZZZZ</name>
<dbReference type="AlphaFoldDB" id="A0A6J7EVY7"/>
<proteinExistence type="predicted"/>
<accession>A0A6J7EVY7</accession>
<feature type="region of interest" description="Disordered" evidence="1">
    <location>
        <begin position="188"/>
        <end position="210"/>
    </location>
</feature>
<dbReference type="EMBL" id="CAEZZI010000083">
    <property type="protein sequence ID" value="CAB4759174.1"/>
    <property type="molecule type" value="Genomic_DNA"/>
</dbReference>
<evidence type="ECO:0000256" key="1">
    <source>
        <dbReference type="SAM" id="MobiDB-lite"/>
    </source>
</evidence>
<organism evidence="4">
    <name type="scientific">freshwater metagenome</name>
    <dbReference type="NCBI Taxonomy" id="449393"/>
    <lineage>
        <taxon>unclassified sequences</taxon>
        <taxon>metagenomes</taxon>
        <taxon>ecological metagenomes</taxon>
    </lineage>
</organism>
<evidence type="ECO:0000313" key="2">
    <source>
        <dbReference type="EMBL" id="CAB4759174.1"/>
    </source>
</evidence>
<evidence type="ECO:0000313" key="3">
    <source>
        <dbReference type="EMBL" id="CAB4814416.1"/>
    </source>
</evidence>
<sequence length="210" mass="21182">MSKRTIATVVLTTIALTAGGFGAANAASKTSRTVVTKTVTKFAQPGVNARRMGGPAAALDGILTGLVSNGTITQVQADAIKAAVTAAAETAEANRPDKAMGPNRAAKDALISSTIGIDSAEIKSRLKAGETLAAIAGDKKDALIAALVAEHTRKIDEKVTAGKITSEQAATLKSDLLAHVTQEINEVKGQGKHGHSGPMGAPAPLGTPTN</sequence>
<reference evidence="4" key="1">
    <citation type="submission" date="2020-05" db="EMBL/GenBank/DDBJ databases">
        <authorList>
            <person name="Chiriac C."/>
            <person name="Salcher M."/>
            <person name="Ghai R."/>
            <person name="Kavagutti S V."/>
        </authorList>
    </citation>
    <scope>NUCLEOTIDE SEQUENCE</scope>
</reference>